<dbReference type="InterPro" id="IPR045214">
    <property type="entry name" value="Surf1/Surf4"/>
</dbReference>
<evidence type="ECO:0000256" key="1">
    <source>
        <dbReference type="ARBA" id="ARBA00004370"/>
    </source>
</evidence>
<organism evidence="6">
    <name type="scientific">freshwater metagenome</name>
    <dbReference type="NCBI Taxonomy" id="449393"/>
    <lineage>
        <taxon>unclassified sequences</taxon>
        <taxon>metagenomes</taxon>
        <taxon>ecological metagenomes</taxon>
    </lineage>
</organism>
<keyword evidence="4 5" id="KW-0472">Membrane</keyword>
<dbReference type="PROSITE" id="PS50895">
    <property type="entry name" value="SURF1"/>
    <property type="match status" value="1"/>
</dbReference>
<dbReference type="PANTHER" id="PTHR23427:SF2">
    <property type="entry name" value="SURFEIT LOCUS PROTEIN 1"/>
    <property type="match status" value="1"/>
</dbReference>
<evidence type="ECO:0000256" key="5">
    <source>
        <dbReference type="SAM" id="Phobius"/>
    </source>
</evidence>
<evidence type="ECO:0000313" key="6">
    <source>
        <dbReference type="EMBL" id="CAB4549482.1"/>
    </source>
</evidence>
<dbReference type="Pfam" id="PF02104">
    <property type="entry name" value="SURF1"/>
    <property type="match status" value="1"/>
</dbReference>
<dbReference type="AlphaFoldDB" id="A0A6J6CDM8"/>
<feature type="transmembrane region" description="Helical" evidence="5">
    <location>
        <begin position="209"/>
        <end position="228"/>
    </location>
</feature>
<dbReference type="GO" id="GO:0016020">
    <property type="term" value="C:membrane"/>
    <property type="evidence" value="ECO:0007669"/>
    <property type="project" value="UniProtKB-SubCell"/>
</dbReference>
<accession>A0A6J6CDM8</accession>
<comment type="subcellular location">
    <subcellularLocation>
        <location evidence="1">Membrane</location>
    </subcellularLocation>
</comment>
<proteinExistence type="predicted"/>
<name>A0A6J6CDM8_9ZZZZ</name>
<sequence>MYRFLLRPKWIAFHLLCLLGVVLMVNLSMWQLGRLGDRREFNSEVRERSSLETVNISELDLSDPPAVQWRSAGAIGTYDPSEQVLILNRSQNGVAGLNVVTPLILDDGRAILVNRGFIALSATPPSAPLGIVRVLGTVQISDQRTSGQATQASGEQREFFRLDIVRLEEQIDYELLPVALVAKASEPSEEPTIAPINPPELSQGPHMSYAIQWLIFSIAVIVGWVLAIRKSLASRALTPQSGLT</sequence>
<protein>
    <submittedName>
        <fullName evidence="6">Unannotated protein</fullName>
    </submittedName>
</protein>
<gene>
    <name evidence="6" type="ORF">UFOPK1421_01179</name>
</gene>
<feature type="transmembrane region" description="Helical" evidence="5">
    <location>
        <begin position="12"/>
        <end position="32"/>
    </location>
</feature>
<dbReference type="EMBL" id="CAEZSL010000141">
    <property type="protein sequence ID" value="CAB4549482.1"/>
    <property type="molecule type" value="Genomic_DNA"/>
</dbReference>
<dbReference type="CDD" id="cd06662">
    <property type="entry name" value="SURF1"/>
    <property type="match status" value="1"/>
</dbReference>
<evidence type="ECO:0000256" key="3">
    <source>
        <dbReference type="ARBA" id="ARBA00022989"/>
    </source>
</evidence>
<keyword evidence="3 5" id="KW-1133">Transmembrane helix</keyword>
<dbReference type="PANTHER" id="PTHR23427">
    <property type="entry name" value="SURFEIT LOCUS PROTEIN"/>
    <property type="match status" value="1"/>
</dbReference>
<reference evidence="6" key="1">
    <citation type="submission" date="2020-05" db="EMBL/GenBank/DDBJ databases">
        <authorList>
            <person name="Chiriac C."/>
            <person name="Salcher M."/>
            <person name="Ghai R."/>
            <person name="Kavagutti S V."/>
        </authorList>
    </citation>
    <scope>NUCLEOTIDE SEQUENCE</scope>
</reference>
<evidence type="ECO:0000256" key="4">
    <source>
        <dbReference type="ARBA" id="ARBA00023136"/>
    </source>
</evidence>
<evidence type="ECO:0000256" key="2">
    <source>
        <dbReference type="ARBA" id="ARBA00022692"/>
    </source>
</evidence>
<dbReference type="InterPro" id="IPR002994">
    <property type="entry name" value="Surf1/Shy1"/>
</dbReference>
<keyword evidence="2 5" id="KW-0812">Transmembrane</keyword>